<evidence type="ECO:0000313" key="2">
    <source>
        <dbReference type="EMBL" id="KKL15216.1"/>
    </source>
</evidence>
<protein>
    <submittedName>
        <fullName evidence="2">Uncharacterized protein</fullName>
    </submittedName>
</protein>
<name>A0A0F9DBW5_9ZZZZ</name>
<reference evidence="2" key="1">
    <citation type="journal article" date="2015" name="Nature">
        <title>Complex archaea that bridge the gap between prokaryotes and eukaryotes.</title>
        <authorList>
            <person name="Spang A."/>
            <person name="Saw J.H."/>
            <person name="Jorgensen S.L."/>
            <person name="Zaremba-Niedzwiedzka K."/>
            <person name="Martijn J."/>
            <person name="Lind A.E."/>
            <person name="van Eijk R."/>
            <person name="Schleper C."/>
            <person name="Guy L."/>
            <person name="Ettema T.J."/>
        </authorList>
    </citation>
    <scope>NUCLEOTIDE SEQUENCE</scope>
</reference>
<proteinExistence type="predicted"/>
<accession>A0A0F9DBW5</accession>
<evidence type="ECO:0000256" key="1">
    <source>
        <dbReference type="SAM" id="MobiDB-lite"/>
    </source>
</evidence>
<organism evidence="2">
    <name type="scientific">marine sediment metagenome</name>
    <dbReference type="NCBI Taxonomy" id="412755"/>
    <lineage>
        <taxon>unclassified sequences</taxon>
        <taxon>metagenomes</taxon>
        <taxon>ecological metagenomes</taxon>
    </lineage>
</organism>
<dbReference type="EMBL" id="LAZR01040146">
    <property type="protein sequence ID" value="KKL15216.1"/>
    <property type="molecule type" value="Genomic_DNA"/>
</dbReference>
<feature type="region of interest" description="Disordered" evidence="1">
    <location>
        <begin position="37"/>
        <end position="65"/>
    </location>
</feature>
<sequence>MDKKLTKEIEEILSELDDPEIDELIQYIRDMKDEREAHELQHEAESQEYYASQVEEAENENIRSE</sequence>
<dbReference type="AlphaFoldDB" id="A0A0F9DBW5"/>
<gene>
    <name evidence="2" type="ORF">LCGC14_2507820</name>
</gene>
<comment type="caution">
    <text evidence="2">The sequence shown here is derived from an EMBL/GenBank/DDBJ whole genome shotgun (WGS) entry which is preliminary data.</text>
</comment>